<feature type="transmembrane region" description="Helical" evidence="7">
    <location>
        <begin position="375"/>
        <end position="397"/>
    </location>
</feature>
<evidence type="ECO:0000313" key="9">
    <source>
        <dbReference type="Proteomes" id="UP000002358"/>
    </source>
</evidence>
<feature type="transmembrane region" description="Helical" evidence="7">
    <location>
        <begin position="43"/>
        <end position="66"/>
    </location>
</feature>
<evidence type="ECO:0000256" key="1">
    <source>
        <dbReference type="ARBA" id="ARBA00004141"/>
    </source>
</evidence>
<proteinExistence type="inferred from homology"/>
<accession>A0A7M7IVK6</accession>
<comment type="subcellular location">
    <subcellularLocation>
        <location evidence="7">Cell membrane</location>
        <topology evidence="7">Multi-pass membrane protein</topology>
    </subcellularLocation>
    <subcellularLocation>
        <location evidence="1">Membrane</location>
        <topology evidence="1">Multi-pass membrane protein</topology>
    </subcellularLocation>
</comment>
<comment type="similarity">
    <text evidence="2 7">Belongs to the CTL (choline transporter-like) family.</text>
</comment>
<evidence type="ECO:0000256" key="3">
    <source>
        <dbReference type="ARBA" id="ARBA00022692"/>
    </source>
</evidence>
<keyword evidence="4 7" id="KW-1133">Transmembrane helix</keyword>
<feature type="transmembrane region" description="Helical" evidence="7">
    <location>
        <begin position="199"/>
        <end position="228"/>
    </location>
</feature>
<reference evidence="8" key="1">
    <citation type="submission" date="2021-01" db="UniProtKB">
        <authorList>
            <consortium name="EnsemblMetazoa"/>
        </authorList>
    </citation>
    <scope>IDENTIFICATION</scope>
</reference>
<evidence type="ECO:0000313" key="8">
    <source>
        <dbReference type="EnsemblMetazoa" id="XP_016842691"/>
    </source>
</evidence>
<evidence type="ECO:0000256" key="5">
    <source>
        <dbReference type="ARBA" id="ARBA00023136"/>
    </source>
</evidence>
<dbReference type="RefSeq" id="XP_016842691.1">
    <property type="nucleotide sequence ID" value="XM_016987202.3"/>
</dbReference>
<evidence type="ECO:0000256" key="6">
    <source>
        <dbReference type="ARBA" id="ARBA00023180"/>
    </source>
</evidence>
<dbReference type="OrthoDB" id="7700446at2759"/>
<dbReference type="InterPro" id="IPR007603">
    <property type="entry name" value="Choline_transptr-like"/>
</dbReference>
<keyword evidence="3 7" id="KW-0812">Transmembrane</keyword>
<name>A0A7M7IVK6_NASVI</name>
<sequence length="527" mass="60020">MALLTDGARRAEEAALVQAGVEKPKQEATCIGPLQVRRDVTDFPYIVAFGVMLLVWLSVGIYAFCVGDSVFFHHFRHYTIHMEFVYMAAFFHEHINQASHIVIGFVAWSAFLLAAMAVLFRYTTKIFVWVTVGLSAIMLLTIWVFLIYGMEVHGFHVLDGLLLLFFITIVYALLVYSIVQAGTKMVCKIIRESCKVMFFFPSTLALAAVQFSLQLLIAIFSGAVYMYLTSIRQFVLTEATDIANATDEDFTSEELNETDTSAHWFYEDEIFYRNFSTPAHVPMFHLINYCGFFWSTWFLMGAGRMVLTAAFATWYQTKDKSAIPLNLIPQCFMMIMRHHAGTLAYASSPITIVPMCIVAWKYGRDKLKEMYKRPVLMISWLTVALKFSFDAMTMTAINGHTFYKSAKESYILFMKHPVSYLAMNTVTEYVIVLGTILQPILSMFSVLGYISIFDLSDYKRGVAPTAVLVVSMIAMFMSITFFMVFRSAANTIRHCYQEDAKANHESEMNLYQVQVDDLSIDDVEQDP</sequence>
<protein>
    <recommendedName>
        <fullName evidence="7">Choline transporter-like protein</fullName>
    </recommendedName>
</protein>
<dbReference type="InParanoid" id="A0A7M7IVK6"/>
<dbReference type="AlphaFoldDB" id="A0A7M7IVK6"/>
<evidence type="ECO:0000256" key="7">
    <source>
        <dbReference type="RuleBase" id="RU368066"/>
    </source>
</evidence>
<keyword evidence="5 7" id="KW-0472">Membrane</keyword>
<dbReference type="EnsemblMetazoa" id="XM_016987202">
    <property type="protein sequence ID" value="XP_016842691"/>
    <property type="gene ID" value="LOC100118935"/>
</dbReference>
<dbReference type="Proteomes" id="UP000002358">
    <property type="component" value="Chromosome 5"/>
</dbReference>
<dbReference type="GO" id="GO:0022857">
    <property type="term" value="F:transmembrane transporter activity"/>
    <property type="evidence" value="ECO:0007669"/>
    <property type="project" value="UniProtKB-UniRule"/>
</dbReference>
<feature type="transmembrane region" description="Helical" evidence="7">
    <location>
        <begin position="343"/>
        <end position="363"/>
    </location>
</feature>
<feature type="transmembrane region" description="Helical" evidence="7">
    <location>
        <begin position="418"/>
        <end position="441"/>
    </location>
</feature>
<keyword evidence="6" id="KW-0325">Glycoprotein</keyword>
<feature type="transmembrane region" description="Helical" evidence="7">
    <location>
        <begin position="160"/>
        <end position="179"/>
    </location>
</feature>
<dbReference type="GeneID" id="100118935"/>
<dbReference type="GO" id="GO:0005886">
    <property type="term" value="C:plasma membrane"/>
    <property type="evidence" value="ECO:0007669"/>
    <property type="project" value="UniProtKB-SubCell"/>
</dbReference>
<feature type="transmembrane region" description="Helical" evidence="7">
    <location>
        <begin position="292"/>
        <end position="315"/>
    </location>
</feature>
<organism evidence="8 9">
    <name type="scientific">Nasonia vitripennis</name>
    <name type="common">Parasitic wasp</name>
    <dbReference type="NCBI Taxonomy" id="7425"/>
    <lineage>
        <taxon>Eukaryota</taxon>
        <taxon>Metazoa</taxon>
        <taxon>Ecdysozoa</taxon>
        <taxon>Arthropoda</taxon>
        <taxon>Hexapoda</taxon>
        <taxon>Insecta</taxon>
        <taxon>Pterygota</taxon>
        <taxon>Neoptera</taxon>
        <taxon>Endopterygota</taxon>
        <taxon>Hymenoptera</taxon>
        <taxon>Apocrita</taxon>
        <taxon>Proctotrupomorpha</taxon>
        <taxon>Chalcidoidea</taxon>
        <taxon>Pteromalidae</taxon>
        <taxon>Pteromalinae</taxon>
        <taxon>Nasonia</taxon>
    </lineage>
</organism>
<dbReference type="PANTHER" id="PTHR12385">
    <property type="entry name" value="CHOLINE TRANSPORTER-LIKE (SLC FAMILY 44)"/>
    <property type="match status" value="1"/>
</dbReference>
<evidence type="ECO:0000256" key="2">
    <source>
        <dbReference type="ARBA" id="ARBA00007168"/>
    </source>
</evidence>
<dbReference type="PANTHER" id="PTHR12385:SF14">
    <property type="entry name" value="CHOLINE TRANSPORTER-LIKE 2"/>
    <property type="match status" value="1"/>
</dbReference>
<feature type="transmembrane region" description="Helical" evidence="7">
    <location>
        <begin position="127"/>
        <end position="148"/>
    </location>
</feature>
<keyword evidence="9" id="KW-1185">Reference proteome</keyword>
<feature type="transmembrane region" description="Helical" evidence="7">
    <location>
        <begin position="461"/>
        <end position="485"/>
    </location>
</feature>
<comment type="function">
    <text evidence="7">Choline transporter.</text>
</comment>
<evidence type="ECO:0000256" key="4">
    <source>
        <dbReference type="ARBA" id="ARBA00022989"/>
    </source>
</evidence>
<dbReference type="Pfam" id="PF04515">
    <property type="entry name" value="Choline_transpo"/>
    <property type="match status" value="1"/>
</dbReference>
<feature type="transmembrane region" description="Helical" evidence="7">
    <location>
        <begin position="101"/>
        <end position="120"/>
    </location>
</feature>